<organism evidence="13 14">
    <name type="scientific">Orenia metallireducens</name>
    <dbReference type="NCBI Taxonomy" id="1413210"/>
    <lineage>
        <taxon>Bacteria</taxon>
        <taxon>Bacillati</taxon>
        <taxon>Bacillota</taxon>
        <taxon>Clostridia</taxon>
        <taxon>Halanaerobiales</taxon>
        <taxon>Halobacteroidaceae</taxon>
        <taxon>Orenia</taxon>
    </lineage>
</organism>
<comment type="catalytic activity">
    <reaction evidence="9 10 12">
        <text>L-threonyl-[protein] + FAD = FMN-L-threonyl-[protein] + AMP + H(+)</text>
        <dbReference type="Rhea" id="RHEA:36847"/>
        <dbReference type="Rhea" id="RHEA-COMP:11060"/>
        <dbReference type="Rhea" id="RHEA-COMP:11061"/>
        <dbReference type="ChEBI" id="CHEBI:15378"/>
        <dbReference type="ChEBI" id="CHEBI:30013"/>
        <dbReference type="ChEBI" id="CHEBI:57692"/>
        <dbReference type="ChEBI" id="CHEBI:74257"/>
        <dbReference type="ChEBI" id="CHEBI:456215"/>
        <dbReference type="EC" id="2.7.1.180"/>
    </reaction>
</comment>
<keyword evidence="12 13" id="KW-0449">Lipoprotein</keyword>
<dbReference type="PANTHER" id="PTHR30040:SF2">
    <property type="entry name" value="FAD:PROTEIN FMN TRANSFERASE"/>
    <property type="match status" value="1"/>
</dbReference>
<comment type="similarity">
    <text evidence="10 12">Belongs to the ApbE family.</text>
</comment>
<feature type="binding site" evidence="11">
    <location>
        <position position="299"/>
    </location>
    <ligand>
        <name>Mg(2+)</name>
        <dbReference type="ChEBI" id="CHEBI:18420"/>
    </ligand>
</feature>
<keyword evidence="12" id="KW-0997">Cell inner membrane</keyword>
<comment type="function">
    <text evidence="12">Flavin transferase that catalyzes the transfer of the FMN moiety of FAD and its covalent binding to the hydroxyl group of a threonine residue in a target flavoprotein.</text>
</comment>
<dbReference type="InterPro" id="IPR024932">
    <property type="entry name" value="ApbE"/>
</dbReference>
<evidence type="ECO:0000256" key="3">
    <source>
        <dbReference type="ARBA" id="ARBA00022630"/>
    </source>
</evidence>
<dbReference type="Gene3D" id="3.10.520.10">
    <property type="entry name" value="ApbE-like domains"/>
    <property type="match status" value="1"/>
</dbReference>
<evidence type="ECO:0000313" key="13">
    <source>
        <dbReference type="EMBL" id="SNY34429.1"/>
    </source>
</evidence>
<keyword evidence="5 10" id="KW-0479">Metal-binding</keyword>
<sequence length="352" mass="38674">MIKVKLNKERYFKFFYLILLISITLLGCSANNSEDFTLKSDYKMGTIVQLKAYGKNLEGTVKEAFTLIDHLEQKMSLNIEGSEINQVNNLAGQKGFQASDDTYLVIDKALNYAKLSQGSFDPSIGPVVKLWGIGSEKQRVPSKEELAAKLKLVDYRQIQLNPDNKSISLTTEGMILDVGGIAKGYAADKVIEFLKSQGVKSAYVSLGGNVSVLGTKPDGSNWKVGIQDPKAKSRGEVVGVVSLKDKTVVTSGNYERYFIEDGVRYHHILNPKTGYPAKNGVISATIIAESSFDADALSTAVYILGIKHGLELVNQLDGIEAILITEENQIYVTANLKDKFKLTKKNKYTLAN</sequence>
<feature type="binding site" evidence="11">
    <location>
        <position position="295"/>
    </location>
    <ligand>
        <name>Mg(2+)</name>
        <dbReference type="ChEBI" id="CHEBI:18420"/>
    </ligand>
</feature>
<accession>A0A285HFA5</accession>
<keyword evidence="12" id="KW-0472">Membrane</keyword>
<evidence type="ECO:0000256" key="7">
    <source>
        <dbReference type="ARBA" id="ARBA00022842"/>
    </source>
</evidence>
<evidence type="ECO:0000256" key="1">
    <source>
        <dbReference type="ARBA" id="ARBA00011955"/>
    </source>
</evidence>
<dbReference type="Pfam" id="PF02424">
    <property type="entry name" value="ApbE"/>
    <property type="match status" value="1"/>
</dbReference>
<dbReference type="SUPFAM" id="SSF143631">
    <property type="entry name" value="ApbE-like"/>
    <property type="match status" value="1"/>
</dbReference>
<dbReference type="PIRSF" id="PIRSF006268">
    <property type="entry name" value="ApbE"/>
    <property type="match status" value="1"/>
</dbReference>
<dbReference type="EMBL" id="OBDZ01000018">
    <property type="protein sequence ID" value="SNY34429.1"/>
    <property type="molecule type" value="Genomic_DNA"/>
</dbReference>
<comment type="cofactor">
    <cofactor evidence="11">
        <name>Mg(2+)</name>
        <dbReference type="ChEBI" id="CHEBI:18420"/>
    </cofactor>
    <cofactor evidence="11">
        <name>Mn(2+)</name>
        <dbReference type="ChEBI" id="CHEBI:29035"/>
    </cofactor>
    <text evidence="11">Magnesium. Can also use manganese.</text>
</comment>
<gene>
    <name evidence="13" type="ORF">SAMN06265827_11821</name>
</gene>
<dbReference type="Proteomes" id="UP000219573">
    <property type="component" value="Unassembled WGS sequence"/>
</dbReference>
<dbReference type="GO" id="GO:0016740">
    <property type="term" value="F:transferase activity"/>
    <property type="evidence" value="ECO:0007669"/>
    <property type="project" value="UniProtKB-UniRule"/>
</dbReference>
<dbReference type="STRING" id="1413210.U472_08420"/>
<evidence type="ECO:0000256" key="8">
    <source>
        <dbReference type="ARBA" id="ARBA00031306"/>
    </source>
</evidence>
<name>A0A285HFA5_9FIRM</name>
<evidence type="ECO:0000256" key="9">
    <source>
        <dbReference type="ARBA" id="ARBA00048540"/>
    </source>
</evidence>
<keyword evidence="3 10" id="KW-0285">Flavoprotein</keyword>
<evidence type="ECO:0000313" key="14">
    <source>
        <dbReference type="Proteomes" id="UP000219573"/>
    </source>
</evidence>
<evidence type="ECO:0000256" key="10">
    <source>
        <dbReference type="PIRNR" id="PIRNR006268"/>
    </source>
</evidence>
<evidence type="ECO:0000256" key="6">
    <source>
        <dbReference type="ARBA" id="ARBA00022827"/>
    </source>
</evidence>
<keyword evidence="12" id="KW-1003">Cell membrane</keyword>
<keyword evidence="4 10" id="KW-0808">Transferase</keyword>
<evidence type="ECO:0000256" key="4">
    <source>
        <dbReference type="ARBA" id="ARBA00022679"/>
    </source>
</evidence>
<evidence type="ECO:0000256" key="12">
    <source>
        <dbReference type="RuleBase" id="RU363002"/>
    </source>
</evidence>
<dbReference type="GO" id="GO:0005886">
    <property type="term" value="C:plasma membrane"/>
    <property type="evidence" value="ECO:0007669"/>
    <property type="project" value="UniProtKB-SubCell"/>
</dbReference>
<evidence type="ECO:0000256" key="5">
    <source>
        <dbReference type="ARBA" id="ARBA00022723"/>
    </source>
</evidence>
<evidence type="ECO:0000256" key="2">
    <source>
        <dbReference type="ARBA" id="ARBA00016337"/>
    </source>
</evidence>
<keyword evidence="14" id="KW-1185">Reference proteome</keyword>
<reference evidence="14" key="1">
    <citation type="submission" date="2017-09" db="EMBL/GenBank/DDBJ databases">
        <authorList>
            <person name="Varghese N."/>
            <person name="Submissions S."/>
        </authorList>
    </citation>
    <scope>NUCLEOTIDE SEQUENCE [LARGE SCALE GENOMIC DNA]</scope>
    <source>
        <strain evidence="14">MSL47</strain>
    </source>
</reference>
<dbReference type="PROSITE" id="PS51257">
    <property type="entry name" value="PROKAR_LIPOPROTEIN"/>
    <property type="match status" value="1"/>
</dbReference>
<keyword evidence="6 10" id="KW-0274">FAD</keyword>
<feature type="binding site" evidence="11">
    <location>
        <position position="180"/>
    </location>
    <ligand>
        <name>Mg(2+)</name>
        <dbReference type="ChEBI" id="CHEBI:18420"/>
    </ligand>
</feature>
<comment type="subcellular location">
    <subcellularLocation>
        <location evidence="12">Cell inner membrane</location>
        <topology evidence="12">Lipid-anchor</topology>
        <orientation evidence="12">Periplasmic side</orientation>
    </subcellularLocation>
</comment>
<evidence type="ECO:0000256" key="11">
    <source>
        <dbReference type="PIRSR" id="PIRSR006268-2"/>
    </source>
</evidence>
<dbReference type="AlphaFoldDB" id="A0A285HFA5"/>
<dbReference type="GO" id="GO:0046872">
    <property type="term" value="F:metal ion binding"/>
    <property type="evidence" value="ECO:0007669"/>
    <property type="project" value="UniProtKB-UniRule"/>
</dbReference>
<proteinExistence type="inferred from homology"/>
<keyword evidence="7 10" id="KW-0460">Magnesium</keyword>
<dbReference type="InterPro" id="IPR003374">
    <property type="entry name" value="ApbE-like_sf"/>
</dbReference>
<dbReference type="EC" id="2.7.1.180" evidence="1 10"/>
<dbReference type="PANTHER" id="PTHR30040">
    <property type="entry name" value="THIAMINE BIOSYNTHESIS LIPOPROTEIN APBE"/>
    <property type="match status" value="1"/>
</dbReference>
<protein>
    <recommendedName>
        <fullName evidence="2 10">FAD:protein FMN transferase</fullName>
        <ecNumber evidence="1 10">2.7.1.180</ecNumber>
    </recommendedName>
    <alternativeName>
        <fullName evidence="8 10">Flavin transferase</fullName>
    </alternativeName>
</protein>